<dbReference type="RefSeq" id="WP_231416272.1">
    <property type="nucleotide sequence ID" value="NZ_CP126446.1"/>
</dbReference>
<sequence length="89" mass="9792">MVTISELQVKEIISVENGQKIGHMTDLEIDVDKGKLLAIVVGTKGKMMGLFGKDDEMVIPWSSILTIGEDVILVKNVTRPALYPPEKPE</sequence>
<protein>
    <submittedName>
        <fullName evidence="2">YlmC/YmxH family sporulation protein</fullName>
    </submittedName>
</protein>
<dbReference type="InterPro" id="IPR014238">
    <property type="entry name" value="Spore_YlmC/YmxH"/>
</dbReference>
<organism evidence="2 3">
    <name type="scientific">Pontibacillus chungwhensis</name>
    <dbReference type="NCBI Taxonomy" id="265426"/>
    <lineage>
        <taxon>Bacteria</taxon>
        <taxon>Bacillati</taxon>
        <taxon>Bacillota</taxon>
        <taxon>Bacilli</taxon>
        <taxon>Bacillales</taxon>
        <taxon>Bacillaceae</taxon>
        <taxon>Pontibacillus</taxon>
    </lineage>
</organism>
<dbReference type="Proteomes" id="UP001236652">
    <property type="component" value="Chromosome"/>
</dbReference>
<feature type="domain" description="PRC-barrel" evidence="1">
    <location>
        <begin position="2"/>
        <end position="77"/>
    </location>
</feature>
<evidence type="ECO:0000313" key="3">
    <source>
        <dbReference type="Proteomes" id="UP001236652"/>
    </source>
</evidence>
<dbReference type="Pfam" id="PF05239">
    <property type="entry name" value="PRC"/>
    <property type="match status" value="1"/>
</dbReference>
<name>A0ABY8V4E3_9BACI</name>
<dbReference type="Gene3D" id="2.30.30.240">
    <property type="entry name" value="PRC-barrel domain"/>
    <property type="match status" value="1"/>
</dbReference>
<dbReference type="SUPFAM" id="SSF50346">
    <property type="entry name" value="PRC-barrel domain"/>
    <property type="match status" value="1"/>
</dbReference>
<accession>A0ABY8V4E3</accession>
<proteinExistence type="predicted"/>
<dbReference type="PANTHER" id="PTHR40061">
    <property type="entry name" value="SPORULATION PROTEIN YLMC-RELATED"/>
    <property type="match status" value="1"/>
</dbReference>
<dbReference type="InterPro" id="IPR011033">
    <property type="entry name" value="PRC_barrel-like_sf"/>
</dbReference>
<gene>
    <name evidence="2" type="ORF">QNI29_09560</name>
</gene>
<dbReference type="InterPro" id="IPR027275">
    <property type="entry name" value="PRC-brl_dom"/>
</dbReference>
<evidence type="ECO:0000313" key="2">
    <source>
        <dbReference type="EMBL" id="WIF99886.1"/>
    </source>
</evidence>
<dbReference type="PANTHER" id="PTHR40061:SF1">
    <property type="entry name" value="SPORULATION PROTEIN YLMC-RELATED"/>
    <property type="match status" value="1"/>
</dbReference>
<dbReference type="EMBL" id="CP126446">
    <property type="protein sequence ID" value="WIF99886.1"/>
    <property type="molecule type" value="Genomic_DNA"/>
</dbReference>
<keyword evidence="3" id="KW-1185">Reference proteome</keyword>
<evidence type="ECO:0000259" key="1">
    <source>
        <dbReference type="Pfam" id="PF05239"/>
    </source>
</evidence>
<dbReference type="NCBIfam" id="TIGR02888">
    <property type="entry name" value="spore_YlmC_YmxH"/>
    <property type="match status" value="1"/>
</dbReference>
<reference evidence="2 3" key="1">
    <citation type="submission" date="2023-05" db="EMBL/GenBank/DDBJ databases">
        <title>Comparative genomics reveals the evidence of polycyclic aromatic hydrocarbons degradation in moderately halophilic genus Pontibacillus.</title>
        <authorList>
            <person name="Yang H."/>
            <person name="Qian Z."/>
        </authorList>
    </citation>
    <scope>NUCLEOTIDE SEQUENCE [LARGE SCALE GENOMIC DNA]</scope>
    <source>
        <strain evidence="3">HN14</strain>
    </source>
</reference>